<evidence type="ECO:0000259" key="1">
    <source>
        <dbReference type="Pfam" id="PF20266"/>
    </source>
</evidence>
<dbReference type="Gene3D" id="1.10.1410.40">
    <property type="match status" value="1"/>
</dbReference>
<dbReference type="InterPro" id="IPR046906">
    <property type="entry name" value="Mab-21_HhH/H2TH-like"/>
</dbReference>
<dbReference type="OMA" id="HEINAFH"/>
<reference evidence="2 3" key="1">
    <citation type="journal article" date="2018" name="Nat. Ecol. Evol.">
        <title>Shark genomes provide insights into elasmobranch evolution and the origin of vertebrates.</title>
        <authorList>
            <person name="Hara Y"/>
            <person name="Yamaguchi K"/>
            <person name="Onimaru K"/>
            <person name="Kadota M"/>
            <person name="Koyanagi M"/>
            <person name="Keeley SD"/>
            <person name="Tatsumi K"/>
            <person name="Tanaka K"/>
            <person name="Motone F"/>
            <person name="Kageyama Y"/>
            <person name="Nozu R"/>
            <person name="Adachi N"/>
            <person name="Nishimura O"/>
            <person name="Nakagawa R"/>
            <person name="Tanegashima C"/>
            <person name="Kiyatake I"/>
            <person name="Matsumoto R"/>
            <person name="Murakumo K"/>
            <person name="Nishida K"/>
            <person name="Terakita A"/>
            <person name="Kuratani S"/>
            <person name="Sato K"/>
            <person name="Hyodo S Kuraku.S."/>
        </authorList>
    </citation>
    <scope>NUCLEOTIDE SEQUENCE [LARGE SCALE GENOMIC DNA]</scope>
</reference>
<sequence length="452" mass="53294">MWSSNRDRLGWYQRYLSGIKAHQNMKIIEVQKCEDILFTILDRVQQQDYRFQVDYSREHACFDYILRTEFEELDMEVSLWFNDFSLRVEESCDHHYTLDGISHQTLPTKGLAYLTVPKESERRWSGNEIFHPLPESSQCSGHLIPGRVINILKELLKGAIVYCEQNFLINPGDVNASLLNFDGPRITLVLRNVMKPLRVNIIPVVRRAMEKFLEDGNQKEKSIPETNKQASPENIDISNGTYYRWRFCFERPMWKLLEKADADGGHRLESLCILDRIKTDHWIPGEHMQGLTLNQLKMVLLWAMKFFPAQEDWVDLESSVYRMLVVLLRCLTLQNLPNYFMHEINAFHEGFPPQFDFKTIYKKVEDFTDSPEKYLQIHMTHLLPTHRQRIDSYVKMLLQIQDDEGLYWNTAYFDIFLNKFQVYHIQDADRIGAMQLAWSKTAKLVTDEGCSS</sequence>
<accession>A0A401PUL2</accession>
<gene>
    <name evidence="2" type="ORF">scyTo_0015552</name>
</gene>
<proteinExistence type="predicted"/>
<dbReference type="PANTHER" id="PTHR10656:SF7">
    <property type="entry name" value="PROTEIN MAB-21-LIKE 4"/>
    <property type="match status" value="1"/>
</dbReference>
<dbReference type="SMART" id="SM01265">
    <property type="entry name" value="Mab-21"/>
    <property type="match status" value="1"/>
</dbReference>
<evidence type="ECO:0000313" key="2">
    <source>
        <dbReference type="EMBL" id="GCB76792.1"/>
    </source>
</evidence>
<comment type="caution">
    <text evidence="2">The sequence shown here is derived from an EMBL/GenBank/DDBJ whole genome shotgun (WGS) entry which is preliminary data.</text>
</comment>
<keyword evidence="3" id="KW-1185">Reference proteome</keyword>
<dbReference type="AlphaFoldDB" id="A0A401PUL2"/>
<protein>
    <recommendedName>
        <fullName evidence="1">Mab-21-like HhH/H2TH-like domain-containing protein</fullName>
    </recommendedName>
</protein>
<feature type="domain" description="Mab-21-like HhH/H2TH-like" evidence="1">
    <location>
        <begin position="287"/>
        <end position="349"/>
    </location>
</feature>
<dbReference type="PANTHER" id="PTHR10656">
    <property type="entry name" value="CELL FATE DETERMINING PROTEIN MAB21-RELATED"/>
    <property type="match status" value="1"/>
</dbReference>
<dbReference type="Pfam" id="PF20266">
    <property type="entry name" value="Mab-21_C"/>
    <property type="match status" value="1"/>
</dbReference>
<name>A0A401PUL2_SCYTO</name>
<organism evidence="2 3">
    <name type="scientific">Scyliorhinus torazame</name>
    <name type="common">Cloudy catshark</name>
    <name type="synonym">Catulus torazame</name>
    <dbReference type="NCBI Taxonomy" id="75743"/>
    <lineage>
        <taxon>Eukaryota</taxon>
        <taxon>Metazoa</taxon>
        <taxon>Chordata</taxon>
        <taxon>Craniata</taxon>
        <taxon>Vertebrata</taxon>
        <taxon>Chondrichthyes</taxon>
        <taxon>Elasmobranchii</taxon>
        <taxon>Galeomorphii</taxon>
        <taxon>Galeoidea</taxon>
        <taxon>Carcharhiniformes</taxon>
        <taxon>Scyliorhinidae</taxon>
        <taxon>Scyliorhinus</taxon>
    </lineage>
</organism>
<dbReference type="Proteomes" id="UP000288216">
    <property type="component" value="Unassembled WGS sequence"/>
</dbReference>
<evidence type="ECO:0000313" key="3">
    <source>
        <dbReference type="Proteomes" id="UP000288216"/>
    </source>
</evidence>
<dbReference type="EMBL" id="BFAA01008871">
    <property type="protein sequence ID" value="GCB76792.1"/>
    <property type="molecule type" value="Genomic_DNA"/>
</dbReference>
<dbReference type="InterPro" id="IPR024810">
    <property type="entry name" value="MAB21L/cGLR"/>
</dbReference>
<dbReference type="OrthoDB" id="9922809at2759"/>